<accession>A0ABN0B8T8</accession>
<reference evidence="2" key="1">
    <citation type="journal article" date="2014" name="Genome Announc.">
        <title>Draft genome sequences of six enterohepatic helicobacter species isolated from humans and one from rhesus macaques.</title>
        <authorList>
            <person name="Shen Z."/>
            <person name="Sheh A."/>
            <person name="Young S.K."/>
            <person name="Abouelliel A."/>
            <person name="Ward D.V."/>
            <person name="Earl A.M."/>
            <person name="Fox J.G."/>
        </authorList>
    </citation>
    <scope>NUCLEOTIDE SEQUENCE [LARGE SCALE GENOMIC DNA]</scope>
    <source>
        <strain evidence="2">CCUG 18818</strain>
    </source>
</reference>
<dbReference type="RefSeq" id="WP_002955368.1">
    <property type="nucleotide sequence ID" value="NZ_BEZM01000093.1"/>
</dbReference>
<dbReference type="EMBL" id="DS990391">
    <property type="protein sequence ID" value="EFR45545.1"/>
    <property type="molecule type" value="Genomic_DNA"/>
</dbReference>
<gene>
    <name evidence="1" type="ORF">HCCG_00091</name>
</gene>
<name>A0ABN0B8T8_9HELI</name>
<dbReference type="Proteomes" id="UP000005755">
    <property type="component" value="Unassembled WGS sequence"/>
</dbReference>
<sequence length="284" mass="33757">MERCIVQNVVYHNKDILGVIVRRLELFEVKPEGLQLILLDKLQTDTNLEEYQKILYSNMLILLLEIISPKDVIERTNIIKELFEENGVIKNINLINIHSVGQNKLVFDFKGCRFENCHFENYEHFASNQFDPDTFFKDTAFIAPLWKEGIQTKLSWKNIDKKSCNTQGLVNMLNHRAANELENNQELRKKLKTIIKFFWSRGCFQPKSEDEVRRHLGGFDRLFKVLLDKKILKTEKKSDKHKRENTYWFLNNEYSDLRKIMEENDTCRDFEHIVSLCDKESFSL</sequence>
<evidence type="ECO:0000313" key="2">
    <source>
        <dbReference type="Proteomes" id="UP000005755"/>
    </source>
</evidence>
<proteinExistence type="predicted"/>
<protein>
    <submittedName>
        <fullName evidence="1">Uncharacterized protein</fullName>
    </submittedName>
</protein>
<organism evidence="1 2">
    <name type="scientific">Helicobacter cinaedi CCUG 18818 = ATCC BAA-847</name>
    <dbReference type="NCBI Taxonomy" id="537971"/>
    <lineage>
        <taxon>Bacteria</taxon>
        <taxon>Pseudomonadati</taxon>
        <taxon>Campylobacterota</taxon>
        <taxon>Epsilonproteobacteria</taxon>
        <taxon>Campylobacterales</taxon>
        <taxon>Helicobacteraceae</taxon>
        <taxon>Helicobacter</taxon>
    </lineage>
</organism>
<keyword evidence="2" id="KW-1185">Reference proteome</keyword>
<evidence type="ECO:0000313" key="1">
    <source>
        <dbReference type="EMBL" id="EFR45545.1"/>
    </source>
</evidence>